<dbReference type="Proteomes" id="UP000316270">
    <property type="component" value="Chromosome 13"/>
</dbReference>
<proteinExistence type="predicted"/>
<name>A0A517LHY7_9PEZI</name>
<reference evidence="1 2" key="1">
    <citation type="submission" date="2019-07" db="EMBL/GenBank/DDBJ databases">
        <title>Finished genome of Venturia effusa.</title>
        <authorList>
            <person name="Young C.A."/>
            <person name="Cox M.P."/>
            <person name="Ganley A.R.D."/>
            <person name="David W.J."/>
        </authorList>
    </citation>
    <scope>NUCLEOTIDE SEQUENCE [LARGE SCALE GENOMIC DNA]</scope>
    <source>
        <strain evidence="2">albino</strain>
    </source>
</reference>
<evidence type="ECO:0000313" key="1">
    <source>
        <dbReference type="EMBL" id="QDS75251.1"/>
    </source>
</evidence>
<dbReference type="EMBL" id="CP042197">
    <property type="protein sequence ID" value="QDS75251.1"/>
    <property type="molecule type" value="Genomic_DNA"/>
</dbReference>
<dbReference type="AlphaFoldDB" id="A0A517LHY7"/>
<gene>
    <name evidence="1" type="ORF">FKW77_000684</name>
</gene>
<accession>A0A517LHY7</accession>
<evidence type="ECO:0000313" key="2">
    <source>
        <dbReference type="Proteomes" id="UP000316270"/>
    </source>
</evidence>
<protein>
    <submittedName>
        <fullName evidence="1">Uncharacterized protein</fullName>
    </submittedName>
</protein>
<keyword evidence="2" id="KW-1185">Reference proteome</keyword>
<sequence>MAAEKVTTPSLDLLNKTVLTELNAEVENSRHLLRRFAANAQTEGLGFTLDETFLNQMIFMAETLDRISIHLKVFEAQNVGGAFDELVALYVPWSKRAILQFDDGRTLPLFNRVCDQYYPEYKGHHPVDDVAEEVPAGLEHMSELGTALDTDIMDQQG</sequence>
<organism evidence="1 2">
    <name type="scientific">Venturia effusa</name>
    <dbReference type="NCBI Taxonomy" id="50376"/>
    <lineage>
        <taxon>Eukaryota</taxon>
        <taxon>Fungi</taxon>
        <taxon>Dikarya</taxon>
        <taxon>Ascomycota</taxon>
        <taxon>Pezizomycotina</taxon>
        <taxon>Dothideomycetes</taxon>
        <taxon>Pleosporomycetidae</taxon>
        <taxon>Venturiales</taxon>
        <taxon>Venturiaceae</taxon>
        <taxon>Venturia</taxon>
    </lineage>
</organism>